<dbReference type="FunFam" id="3.30.50.10:FF:000054">
    <property type="entry name" value="Transcription factor elt-1"/>
    <property type="match status" value="1"/>
</dbReference>
<dbReference type="PROSITE" id="PS00344">
    <property type="entry name" value="GATA_ZN_FINGER_1"/>
    <property type="match status" value="2"/>
</dbReference>
<feature type="region of interest" description="Disordered" evidence="10">
    <location>
        <begin position="201"/>
        <end position="238"/>
    </location>
</feature>
<dbReference type="GO" id="GO:0008270">
    <property type="term" value="F:zinc ion binding"/>
    <property type="evidence" value="ECO:0007669"/>
    <property type="project" value="UniProtKB-KW"/>
</dbReference>
<dbReference type="InterPro" id="IPR039355">
    <property type="entry name" value="Transcription_factor_GATA"/>
</dbReference>
<protein>
    <recommendedName>
        <fullName evidence="11">GATA-type domain-containing protein</fullName>
    </recommendedName>
</protein>
<dbReference type="Gene3D" id="3.30.50.10">
    <property type="entry name" value="Erythroid Transcription Factor GATA-1, subunit A"/>
    <property type="match status" value="2"/>
</dbReference>
<dbReference type="EnsemblMetazoa" id="CJA00487.1">
    <property type="protein sequence ID" value="CJA00487.1"/>
    <property type="gene ID" value="WBGene00119691"/>
</dbReference>
<dbReference type="SMART" id="SM00401">
    <property type="entry name" value="ZnF_GATA"/>
    <property type="match status" value="2"/>
</dbReference>
<name>A0A8R1DEY5_CAEJA</name>
<comment type="subcellular location">
    <subcellularLocation>
        <location evidence="1">Nucleus</location>
    </subcellularLocation>
</comment>
<evidence type="ECO:0000256" key="3">
    <source>
        <dbReference type="ARBA" id="ARBA00022771"/>
    </source>
</evidence>
<sequence>MDYCAAAAQQSDDELMAFIQELTTSEDVSETATTMDYDKVSSSSTANTIDFSTAATSSGASLIAASSVTAATAPGSTFYNSAATAPYYKDYNTSSAYPMFLNYPPYASSAATVASDMDGFVGADMAMHGSVFGAQNSNNYFYPTSINSYYDPLAAATTASGITVNNQVNVNIVQQPNGITSAQNQAILHVPTIRSEGLTPTGLAGCSTSSGSSSASSSSANSTSTPKNAGAQKANRVSGASFNGEDRECVNCGVHATPLWRRDGTGNYLCNACGLYYKMNSQNRPLVKPKKRQQNSQKRTGVECVNCHTNNTTLWRRNGDGNPVCNACGLYFKLHKVERPITMKKEGIQTRNRKMSTKGGKRVKKDSTSSGSTQLGMNTTATSSLSSSIDLVDPSGVWGGMKSSQPLMMSTPAYSFPNTNYFFTSGAVDDSMGGFQPMVVDFGGHVKN</sequence>
<keyword evidence="6" id="KW-0238">DNA-binding</keyword>
<evidence type="ECO:0000256" key="9">
    <source>
        <dbReference type="PROSITE-ProRule" id="PRU00094"/>
    </source>
</evidence>
<dbReference type="GO" id="GO:0000122">
    <property type="term" value="P:negative regulation of transcription by RNA polymerase II"/>
    <property type="evidence" value="ECO:0007669"/>
    <property type="project" value="TreeGrafter"/>
</dbReference>
<keyword evidence="8" id="KW-0539">Nucleus</keyword>
<evidence type="ECO:0000313" key="13">
    <source>
        <dbReference type="Proteomes" id="UP000005237"/>
    </source>
</evidence>
<dbReference type="PANTHER" id="PTHR10071">
    <property type="entry name" value="TRANSCRIPTION FACTOR GATA FAMILY MEMBER"/>
    <property type="match status" value="1"/>
</dbReference>
<keyword evidence="4" id="KW-0862">Zinc</keyword>
<dbReference type="GO" id="GO:0005634">
    <property type="term" value="C:nucleus"/>
    <property type="evidence" value="ECO:0007669"/>
    <property type="project" value="UniProtKB-SubCell"/>
</dbReference>
<dbReference type="GO" id="GO:0000978">
    <property type="term" value="F:RNA polymerase II cis-regulatory region sequence-specific DNA binding"/>
    <property type="evidence" value="ECO:0007669"/>
    <property type="project" value="TreeGrafter"/>
</dbReference>
<evidence type="ECO:0000313" key="12">
    <source>
        <dbReference type="EnsemblMetazoa" id="CJA00487.1"/>
    </source>
</evidence>
<dbReference type="FunFam" id="3.30.50.10:FF:000032">
    <property type="entry name" value="Transcription factor GATA-3"/>
    <property type="match status" value="1"/>
</dbReference>
<keyword evidence="2" id="KW-0479">Metal-binding</keyword>
<evidence type="ECO:0000256" key="4">
    <source>
        <dbReference type="ARBA" id="ARBA00022833"/>
    </source>
</evidence>
<feature type="region of interest" description="Disordered" evidence="10">
    <location>
        <begin position="351"/>
        <end position="380"/>
    </location>
</feature>
<keyword evidence="7" id="KW-0804">Transcription</keyword>
<feature type="domain" description="GATA-type" evidence="11">
    <location>
        <begin position="243"/>
        <end position="299"/>
    </location>
</feature>
<feature type="compositionally biased region" description="Polar residues" evidence="10">
    <location>
        <begin position="368"/>
        <end position="380"/>
    </location>
</feature>
<evidence type="ECO:0000259" key="11">
    <source>
        <dbReference type="PROSITE" id="PS50114"/>
    </source>
</evidence>
<keyword evidence="5" id="KW-0805">Transcription regulation</keyword>
<dbReference type="GO" id="GO:0009888">
    <property type="term" value="P:tissue development"/>
    <property type="evidence" value="ECO:0007669"/>
    <property type="project" value="UniProtKB-ARBA"/>
</dbReference>
<feature type="compositionally biased region" description="Low complexity" evidence="10">
    <location>
        <begin position="201"/>
        <end position="225"/>
    </location>
</feature>
<evidence type="ECO:0000256" key="10">
    <source>
        <dbReference type="SAM" id="MobiDB-lite"/>
    </source>
</evidence>
<feature type="compositionally biased region" description="Basic residues" evidence="10">
    <location>
        <begin position="351"/>
        <end position="364"/>
    </location>
</feature>
<keyword evidence="13" id="KW-1185">Reference proteome</keyword>
<dbReference type="PANTHER" id="PTHR10071:SF328">
    <property type="entry name" value="TRANSCRIPTION FACTOR ELT-1-RELATED"/>
    <property type="match status" value="1"/>
</dbReference>
<evidence type="ECO:0000256" key="7">
    <source>
        <dbReference type="ARBA" id="ARBA00023163"/>
    </source>
</evidence>
<dbReference type="AlphaFoldDB" id="A0A8R1DEY5"/>
<evidence type="ECO:0000256" key="5">
    <source>
        <dbReference type="ARBA" id="ARBA00023015"/>
    </source>
</evidence>
<proteinExistence type="predicted"/>
<dbReference type="Pfam" id="PF00320">
    <property type="entry name" value="GATA"/>
    <property type="match status" value="2"/>
</dbReference>
<organism evidence="12 13">
    <name type="scientific">Caenorhabditis japonica</name>
    <dbReference type="NCBI Taxonomy" id="281687"/>
    <lineage>
        <taxon>Eukaryota</taxon>
        <taxon>Metazoa</taxon>
        <taxon>Ecdysozoa</taxon>
        <taxon>Nematoda</taxon>
        <taxon>Chromadorea</taxon>
        <taxon>Rhabditida</taxon>
        <taxon>Rhabditina</taxon>
        <taxon>Rhabditomorpha</taxon>
        <taxon>Rhabditoidea</taxon>
        <taxon>Rhabditidae</taxon>
        <taxon>Peloderinae</taxon>
        <taxon>Caenorhabditis</taxon>
    </lineage>
</organism>
<dbReference type="GO" id="GO:0000981">
    <property type="term" value="F:DNA-binding transcription factor activity, RNA polymerase II-specific"/>
    <property type="evidence" value="ECO:0007669"/>
    <property type="project" value="TreeGrafter"/>
</dbReference>
<evidence type="ECO:0000256" key="8">
    <source>
        <dbReference type="ARBA" id="ARBA00023242"/>
    </source>
</evidence>
<keyword evidence="3 9" id="KW-0863">Zinc-finger</keyword>
<evidence type="ECO:0000256" key="2">
    <source>
        <dbReference type="ARBA" id="ARBA00022723"/>
    </source>
</evidence>
<dbReference type="GO" id="GO:0045165">
    <property type="term" value="P:cell fate commitment"/>
    <property type="evidence" value="ECO:0007669"/>
    <property type="project" value="TreeGrafter"/>
</dbReference>
<dbReference type="InterPro" id="IPR013088">
    <property type="entry name" value="Znf_NHR/GATA"/>
</dbReference>
<evidence type="ECO:0000256" key="1">
    <source>
        <dbReference type="ARBA" id="ARBA00004123"/>
    </source>
</evidence>
<dbReference type="GO" id="GO:0045944">
    <property type="term" value="P:positive regulation of transcription by RNA polymerase II"/>
    <property type="evidence" value="ECO:0007669"/>
    <property type="project" value="TreeGrafter"/>
</dbReference>
<dbReference type="InterPro" id="IPR000679">
    <property type="entry name" value="Znf_GATA"/>
</dbReference>
<dbReference type="SUPFAM" id="SSF57716">
    <property type="entry name" value="Glucocorticoid receptor-like (DNA-binding domain)"/>
    <property type="match status" value="2"/>
</dbReference>
<reference evidence="13" key="1">
    <citation type="submission" date="2010-08" db="EMBL/GenBank/DDBJ databases">
        <authorList>
            <consortium name="Caenorhabditis japonica Sequencing Consortium"/>
            <person name="Wilson R.K."/>
        </authorList>
    </citation>
    <scope>NUCLEOTIDE SEQUENCE [LARGE SCALE GENOMIC DNA]</scope>
    <source>
        <strain evidence="13">DF5081</strain>
    </source>
</reference>
<evidence type="ECO:0000256" key="6">
    <source>
        <dbReference type="ARBA" id="ARBA00023125"/>
    </source>
</evidence>
<accession>A0A8R1DEY5</accession>
<dbReference type="PRINTS" id="PR00619">
    <property type="entry name" value="GATAZNFINGER"/>
</dbReference>
<feature type="domain" description="GATA-type" evidence="11">
    <location>
        <begin position="298"/>
        <end position="351"/>
    </location>
</feature>
<dbReference type="Proteomes" id="UP000005237">
    <property type="component" value="Unassembled WGS sequence"/>
</dbReference>
<reference evidence="12" key="2">
    <citation type="submission" date="2022-06" db="UniProtKB">
        <authorList>
            <consortium name="EnsemblMetazoa"/>
        </authorList>
    </citation>
    <scope>IDENTIFICATION</scope>
    <source>
        <strain evidence="12">DF5081</strain>
    </source>
</reference>
<dbReference type="PROSITE" id="PS50114">
    <property type="entry name" value="GATA_ZN_FINGER_2"/>
    <property type="match status" value="2"/>
</dbReference>
<dbReference type="CDD" id="cd00202">
    <property type="entry name" value="ZnF_GATA"/>
    <property type="match status" value="2"/>
</dbReference>